<feature type="binding site" evidence="8">
    <location>
        <position position="431"/>
    </location>
    <ligand>
        <name>Zn(2+)</name>
        <dbReference type="ChEBI" id="CHEBI:29105"/>
        <label>1</label>
    </ligand>
</feature>
<feature type="region of interest" description="Disordered" evidence="9">
    <location>
        <begin position="112"/>
        <end position="133"/>
    </location>
</feature>
<dbReference type="Pfam" id="PF17764">
    <property type="entry name" value="PriA_3primeBD"/>
    <property type="match status" value="1"/>
</dbReference>
<feature type="binding site" evidence="8">
    <location>
        <position position="434"/>
    </location>
    <ligand>
        <name>Zn(2+)</name>
        <dbReference type="ChEBI" id="CHEBI:29105"/>
        <label>1</label>
    </ligand>
</feature>
<dbReference type="InterPro" id="IPR042115">
    <property type="entry name" value="PriA_3primeBD_sf"/>
</dbReference>
<feature type="compositionally biased region" description="Basic and acidic residues" evidence="9">
    <location>
        <begin position="115"/>
        <end position="124"/>
    </location>
</feature>
<organism evidence="11 12">
    <name type="scientific">Actinomyces israelii</name>
    <dbReference type="NCBI Taxonomy" id="1659"/>
    <lineage>
        <taxon>Bacteria</taxon>
        <taxon>Bacillati</taxon>
        <taxon>Actinomycetota</taxon>
        <taxon>Actinomycetes</taxon>
        <taxon>Actinomycetales</taxon>
        <taxon>Actinomycetaceae</taxon>
        <taxon>Actinomyces</taxon>
    </lineage>
</organism>
<dbReference type="Gene3D" id="3.40.50.300">
    <property type="entry name" value="P-loop containing nucleotide triphosphate hydrolases"/>
    <property type="match status" value="1"/>
</dbReference>
<feature type="domain" description="Primosomal protein N' 3' DNA-binding" evidence="10">
    <location>
        <begin position="12"/>
        <end position="111"/>
    </location>
</feature>
<feature type="binding site" evidence="8">
    <location>
        <position position="422"/>
    </location>
    <ligand>
        <name>Zn(2+)</name>
        <dbReference type="ChEBI" id="CHEBI:29105"/>
        <label>2</label>
    </ligand>
</feature>
<evidence type="ECO:0000256" key="4">
    <source>
        <dbReference type="ARBA" id="ARBA00022741"/>
    </source>
</evidence>
<dbReference type="Gene3D" id="3.40.1440.60">
    <property type="entry name" value="PriA, 3(prime) DNA-binding domain"/>
    <property type="match status" value="1"/>
</dbReference>
<feature type="region of interest" description="Disordered" evidence="9">
    <location>
        <begin position="602"/>
        <end position="625"/>
    </location>
</feature>
<dbReference type="EMBL" id="JAPTMY010000005">
    <property type="protein sequence ID" value="MCZ0857068.1"/>
    <property type="molecule type" value="Genomic_DNA"/>
</dbReference>
<evidence type="ECO:0000256" key="1">
    <source>
        <dbReference type="ARBA" id="ARBA00022515"/>
    </source>
</evidence>
<dbReference type="RefSeq" id="WP_268916803.1">
    <property type="nucleotide sequence ID" value="NZ_JAPTMY010000005.1"/>
</dbReference>
<reference evidence="11" key="1">
    <citation type="submission" date="2022-10" db="EMBL/GenBank/DDBJ databases">
        <title>Genome sequence of Actinomyces israelii ATCC 10048.</title>
        <authorList>
            <person name="Watt R.M."/>
            <person name="Tong W.M."/>
        </authorList>
    </citation>
    <scope>NUCLEOTIDE SEQUENCE</scope>
    <source>
        <strain evidence="11">ATCC 10048</strain>
    </source>
</reference>
<evidence type="ECO:0000256" key="9">
    <source>
        <dbReference type="SAM" id="MobiDB-lite"/>
    </source>
</evidence>
<evidence type="ECO:0000313" key="12">
    <source>
        <dbReference type="Proteomes" id="UP001072034"/>
    </source>
</evidence>
<dbReference type="HAMAP" id="MF_00983">
    <property type="entry name" value="PriA"/>
    <property type="match status" value="1"/>
</dbReference>
<keyword evidence="5 8" id="KW-0862">Zinc</keyword>
<evidence type="ECO:0000256" key="8">
    <source>
        <dbReference type="HAMAP-Rule" id="MF_00983"/>
    </source>
</evidence>
<feature type="binding site" evidence="8">
    <location>
        <position position="402"/>
    </location>
    <ligand>
        <name>Zn(2+)</name>
        <dbReference type="ChEBI" id="CHEBI:29105"/>
        <label>2</label>
    </ligand>
</feature>
<keyword evidence="4 8" id="KW-0547">Nucleotide-binding</keyword>
<evidence type="ECO:0000313" key="11">
    <source>
        <dbReference type="EMBL" id="MCZ0857068.1"/>
    </source>
</evidence>
<evidence type="ECO:0000256" key="2">
    <source>
        <dbReference type="ARBA" id="ARBA00022705"/>
    </source>
</evidence>
<comment type="similarity">
    <text evidence="8">Belongs to the helicase family. PriA subfamily.</text>
</comment>
<evidence type="ECO:0000256" key="5">
    <source>
        <dbReference type="ARBA" id="ARBA00022833"/>
    </source>
</evidence>
<name>A0ABT4I5Q4_9ACTO</name>
<comment type="caution">
    <text evidence="11">The sequence shown here is derived from an EMBL/GenBank/DDBJ whole genome shotgun (WGS) entry which is preliminary data.</text>
</comment>
<evidence type="ECO:0000256" key="7">
    <source>
        <dbReference type="ARBA" id="ARBA00023125"/>
    </source>
</evidence>
<evidence type="ECO:0000259" key="10">
    <source>
        <dbReference type="Pfam" id="PF17764"/>
    </source>
</evidence>
<feature type="binding site" evidence="8">
    <location>
        <position position="419"/>
    </location>
    <ligand>
        <name>Zn(2+)</name>
        <dbReference type="ChEBI" id="CHEBI:29105"/>
        <label>2</label>
    </ligand>
</feature>
<dbReference type="InterPro" id="IPR041222">
    <property type="entry name" value="PriA_3primeBD"/>
</dbReference>
<dbReference type="InterPro" id="IPR027417">
    <property type="entry name" value="P-loop_NTPase"/>
</dbReference>
<feature type="binding site" evidence="8">
    <location>
        <position position="405"/>
    </location>
    <ligand>
        <name>Zn(2+)</name>
        <dbReference type="ChEBI" id="CHEBI:29105"/>
        <label>2</label>
    </ligand>
</feature>
<keyword evidence="7 8" id="KW-0238">DNA-binding</keyword>
<keyword evidence="12" id="KW-1185">Reference proteome</keyword>
<proteinExistence type="inferred from homology"/>
<comment type="subunit">
    <text evidence="8">Component of the replication restart primosome.</text>
</comment>
<keyword evidence="3 8" id="KW-0479">Metal-binding</keyword>
<evidence type="ECO:0000256" key="3">
    <source>
        <dbReference type="ARBA" id="ARBA00022723"/>
    </source>
</evidence>
<dbReference type="PANTHER" id="PTHR30580">
    <property type="entry name" value="PRIMOSOMAL PROTEIN N"/>
    <property type="match status" value="1"/>
</dbReference>
<feature type="binding site" evidence="8">
    <location>
        <position position="396"/>
    </location>
    <ligand>
        <name>Zn(2+)</name>
        <dbReference type="ChEBI" id="CHEBI:29105"/>
        <label>1</label>
    </ligand>
</feature>
<keyword evidence="2 8" id="KW-0235">DNA replication</keyword>
<feature type="binding site" evidence="8">
    <location>
        <position position="393"/>
    </location>
    <ligand>
        <name>Zn(2+)</name>
        <dbReference type="ChEBI" id="CHEBI:29105"/>
        <label>1</label>
    </ligand>
</feature>
<dbReference type="Proteomes" id="UP001072034">
    <property type="component" value="Unassembled WGS sequence"/>
</dbReference>
<keyword evidence="6 8" id="KW-0067">ATP-binding</keyword>
<gene>
    <name evidence="8" type="primary">priA</name>
    <name evidence="11" type="ORF">OHJ16_03270</name>
</gene>
<comment type="caution">
    <text evidence="8">As this protein does not have any detectable helicase domains, it probably does not have helicase activity.</text>
</comment>
<comment type="function">
    <text evidence="8">Initiates the restart of stalled replication forks, which reloads the replicative helicase on sites other than the origin of replication. Recognizes and binds to abandoned replication forks and remodels them to uncover a helicase loading site. Promotes assembly of the primosome at these replication forks.</text>
</comment>
<sequence>MEGRGVAAPVARVLLDSPLPHLDRLFDYLVTPDLDDAAAVGTSVIVRFGGQDMRGWVWERGATTTHPGTLAALRRVVSDLPVLTGATRALIEAVATRSAGVRSDVVRLAVPPRHASTERSERDSAVPPAPRWRAPSAKGWDAYGGGGFLSVLADGGAPRAVWTALPGRVGLVRGWTALLADAVRAALASGRGALVVVATAAQAEAVAAALGKELNRGPGAGRGEPVVTLTAEGGPARRYRAFLHVLLGLARVVVGTRGAAFAPVRALGLVVIWDDGDNRLDERHAPYTHARTVLALRSGLEGAGLLVAGYSRSVEAQSYVERGWAEDLSAARPLRRAAVARVQAPGALQLEAEGASGMARIPSVAHRAVRDALTGGPVLVQVSRTGYAPVVVCCRCGRVGRCPRCGGPLAMERAGALTCRWCAREPADWACPACGEDRLRMRGSGSTRTGEELGRAFPGTPVVVSGARESHGVVEFVDASPRLVVATPGAEPVADGGYRAVLLLDGGCLSSRPELGAGAEALRRWTNAVVLARTDARVILLGGPDPSVAQALVRWDHAGYAREDLLERADLHLPPAWRTARLDGPRDGVEALLAQAESAGFETLGPASAPPGPEAERPPVSASGGDATVRALIRTRVDRGRELAAMLRVRQRERSARREDAVRVELDPTVLW</sequence>
<dbReference type="PANTHER" id="PTHR30580:SF0">
    <property type="entry name" value="PRIMOSOMAL PROTEIN N"/>
    <property type="match status" value="1"/>
</dbReference>
<dbReference type="InterPro" id="IPR005259">
    <property type="entry name" value="PriA"/>
</dbReference>
<comment type="cofactor">
    <cofactor evidence="8">
        <name>Zn(2+)</name>
        <dbReference type="ChEBI" id="CHEBI:29105"/>
    </cofactor>
    <text evidence="8">Binds 2 zinc ions per subunit.</text>
</comment>
<evidence type="ECO:0000256" key="6">
    <source>
        <dbReference type="ARBA" id="ARBA00022840"/>
    </source>
</evidence>
<keyword evidence="1 8" id="KW-0639">Primosome</keyword>
<protein>
    <recommendedName>
        <fullName evidence="8">Probable replication restart protein PriA</fullName>
    </recommendedName>
    <alternativeName>
        <fullName evidence="8">Putative ATP-dependent DNA helicase PriA</fullName>
    </alternativeName>
</protein>
<accession>A0ABT4I5Q4</accession>